<name>A0A9D2J3L5_9MICO</name>
<dbReference type="Gene3D" id="3.90.1570.10">
    <property type="entry name" value="tt1808, chain A"/>
    <property type="match status" value="1"/>
</dbReference>
<dbReference type="SUPFAM" id="SSF52980">
    <property type="entry name" value="Restriction endonuclease-like"/>
    <property type="match status" value="1"/>
</dbReference>
<protein>
    <submittedName>
        <fullName evidence="2">Uma2 family endonuclease</fullName>
    </submittedName>
</protein>
<dbReference type="EMBL" id="DXBY01000108">
    <property type="protein sequence ID" value="HIZ35391.1"/>
    <property type="molecule type" value="Genomic_DNA"/>
</dbReference>
<dbReference type="CDD" id="cd06260">
    <property type="entry name" value="DUF820-like"/>
    <property type="match status" value="1"/>
</dbReference>
<dbReference type="GO" id="GO:0004519">
    <property type="term" value="F:endonuclease activity"/>
    <property type="evidence" value="ECO:0007669"/>
    <property type="project" value="UniProtKB-KW"/>
</dbReference>
<feature type="domain" description="Putative restriction endonuclease" evidence="1">
    <location>
        <begin position="17"/>
        <end position="163"/>
    </location>
</feature>
<evidence type="ECO:0000313" key="3">
    <source>
        <dbReference type="Proteomes" id="UP000824037"/>
    </source>
</evidence>
<dbReference type="Pfam" id="PF05685">
    <property type="entry name" value="Uma2"/>
    <property type="match status" value="1"/>
</dbReference>
<dbReference type="InterPro" id="IPR011335">
    <property type="entry name" value="Restrct_endonuc-II-like"/>
</dbReference>
<organism evidence="2 3">
    <name type="scientific">Candidatus Ruania gallistercoris</name>
    <dbReference type="NCBI Taxonomy" id="2838746"/>
    <lineage>
        <taxon>Bacteria</taxon>
        <taxon>Bacillati</taxon>
        <taxon>Actinomycetota</taxon>
        <taxon>Actinomycetes</taxon>
        <taxon>Micrococcales</taxon>
        <taxon>Ruaniaceae</taxon>
        <taxon>Ruania</taxon>
    </lineage>
</organism>
<accession>A0A9D2J3L5</accession>
<dbReference type="Proteomes" id="UP000824037">
    <property type="component" value="Unassembled WGS sequence"/>
</dbReference>
<dbReference type="InterPro" id="IPR008538">
    <property type="entry name" value="Uma2"/>
</dbReference>
<dbReference type="InterPro" id="IPR012296">
    <property type="entry name" value="Nuclease_put_TT1808"/>
</dbReference>
<evidence type="ECO:0000259" key="1">
    <source>
        <dbReference type="Pfam" id="PF05685"/>
    </source>
</evidence>
<comment type="caution">
    <text evidence="2">The sequence shown here is derived from an EMBL/GenBank/DDBJ whole genome shotgun (WGS) entry which is preliminary data.</text>
</comment>
<dbReference type="PANTHER" id="PTHR35400:SF3">
    <property type="entry name" value="SLL1072 PROTEIN"/>
    <property type="match status" value="1"/>
</dbReference>
<sequence length="186" mass="20239">MGVMTVMPRTGEEWTVDDLDRLPDDGLQYELLDGLLLVTPAPIPIHQRAIGNLYLLLRAACPPGFEVFLAPLDWRPDLRTSLQPDLLVVHNEDVGPANVTAPLVLAVEVLSPSTRRKDQVLKRSKYEDSGVASYWIVDPVEPSLLALDLVDGGYATAAEAHGAGSAMLHHPFPTAVVPDRLIRPAP</sequence>
<keyword evidence="2" id="KW-0378">Hydrolase</keyword>
<dbReference type="AlphaFoldDB" id="A0A9D2J3L5"/>
<dbReference type="PANTHER" id="PTHR35400">
    <property type="entry name" value="SLR1083 PROTEIN"/>
    <property type="match status" value="1"/>
</dbReference>
<keyword evidence="2" id="KW-0540">Nuclease</keyword>
<gene>
    <name evidence="2" type="ORF">H9815_06410</name>
</gene>
<proteinExistence type="predicted"/>
<reference evidence="2" key="1">
    <citation type="journal article" date="2021" name="PeerJ">
        <title>Extensive microbial diversity within the chicken gut microbiome revealed by metagenomics and culture.</title>
        <authorList>
            <person name="Gilroy R."/>
            <person name="Ravi A."/>
            <person name="Getino M."/>
            <person name="Pursley I."/>
            <person name="Horton D.L."/>
            <person name="Alikhan N.F."/>
            <person name="Baker D."/>
            <person name="Gharbi K."/>
            <person name="Hall N."/>
            <person name="Watson M."/>
            <person name="Adriaenssens E.M."/>
            <person name="Foster-Nyarko E."/>
            <person name="Jarju S."/>
            <person name="Secka A."/>
            <person name="Antonio M."/>
            <person name="Oren A."/>
            <person name="Chaudhuri R.R."/>
            <person name="La Ragione R."/>
            <person name="Hildebrand F."/>
            <person name="Pallen M.J."/>
        </authorList>
    </citation>
    <scope>NUCLEOTIDE SEQUENCE</scope>
    <source>
        <strain evidence="2">ChiGjej4B4-7305</strain>
    </source>
</reference>
<evidence type="ECO:0000313" key="2">
    <source>
        <dbReference type="EMBL" id="HIZ35391.1"/>
    </source>
</evidence>
<keyword evidence="2" id="KW-0255">Endonuclease</keyword>
<reference evidence="2" key="2">
    <citation type="submission" date="2021-04" db="EMBL/GenBank/DDBJ databases">
        <authorList>
            <person name="Gilroy R."/>
        </authorList>
    </citation>
    <scope>NUCLEOTIDE SEQUENCE</scope>
    <source>
        <strain evidence="2">ChiGjej4B4-7305</strain>
    </source>
</reference>